<evidence type="ECO:0000313" key="2">
    <source>
        <dbReference type="Proteomes" id="UP000235672"/>
    </source>
</evidence>
<sequence length="160" mass="18267">MTQGPFTGPIDKFQMLQITLDCKIVRWRRLGLRIEPVEEGRVSNPEIRLNAFNFDSIYMNLDLRSTISDTSLDSNYMNMSIVEGKSKVGGLNIEIKQFNTLNNDDTLSLIPLLRNGRRNFTFLLAICVGENLYERVGIGYSYRFAGWAMAYGSRDIVNLI</sequence>
<gene>
    <name evidence="1" type="ORF">NA56DRAFT_503248</name>
</gene>
<accession>A0A2J6PDP7</accession>
<dbReference type="EMBL" id="KZ613562">
    <property type="protein sequence ID" value="PMD12171.1"/>
    <property type="molecule type" value="Genomic_DNA"/>
</dbReference>
<protein>
    <submittedName>
        <fullName evidence="1">Uncharacterized protein</fullName>
    </submittedName>
</protein>
<evidence type="ECO:0000313" key="1">
    <source>
        <dbReference type="EMBL" id="PMD12171.1"/>
    </source>
</evidence>
<keyword evidence="2" id="KW-1185">Reference proteome</keyword>
<dbReference type="Proteomes" id="UP000235672">
    <property type="component" value="Unassembled WGS sequence"/>
</dbReference>
<name>A0A2J6PDP7_9HELO</name>
<dbReference type="AlphaFoldDB" id="A0A2J6PDP7"/>
<proteinExistence type="predicted"/>
<reference evidence="1 2" key="1">
    <citation type="submission" date="2016-05" db="EMBL/GenBank/DDBJ databases">
        <title>A degradative enzymes factory behind the ericoid mycorrhizal symbiosis.</title>
        <authorList>
            <consortium name="DOE Joint Genome Institute"/>
            <person name="Martino E."/>
            <person name="Morin E."/>
            <person name="Grelet G."/>
            <person name="Kuo A."/>
            <person name="Kohler A."/>
            <person name="Daghino S."/>
            <person name="Barry K."/>
            <person name="Choi C."/>
            <person name="Cichocki N."/>
            <person name="Clum A."/>
            <person name="Copeland A."/>
            <person name="Hainaut M."/>
            <person name="Haridas S."/>
            <person name="Labutti K."/>
            <person name="Lindquist E."/>
            <person name="Lipzen A."/>
            <person name="Khouja H.-R."/>
            <person name="Murat C."/>
            <person name="Ohm R."/>
            <person name="Olson A."/>
            <person name="Spatafora J."/>
            <person name="Veneault-Fourrey C."/>
            <person name="Henrissat B."/>
            <person name="Grigoriev I."/>
            <person name="Martin F."/>
            <person name="Perotto S."/>
        </authorList>
    </citation>
    <scope>NUCLEOTIDE SEQUENCE [LARGE SCALE GENOMIC DNA]</scope>
    <source>
        <strain evidence="1 2">UAMH 7357</strain>
    </source>
</reference>
<organism evidence="1 2">
    <name type="scientific">Hyaloscypha hepaticicola</name>
    <dbReference type="NCBI Taxonomy" id="2082293"/>
    <lineage>
        <taxon>Eukaryota</taxon>
        <taxon>Fungi</taxon>
        <taxon>Dikarya</taxon>
        <taxon>Ascomycota</taxon>
        <taxon>Pezizomycotina</taxon>
        <taxon>Leotiomycetes</taxon>
        <taxon>Helotiales</taxon>
        <taxon>Hyaloscyphaceae</taxon>
        <taxon>Hyaloscypha</taxon>
    </lineage>
</organism>